<sequence length="123" mass="13350">MLKLAQTNKPTNQQTNRQGKHNMSPTTILLEKNACKAEDQTNINMAGSYHQNAGLMCGKGDGGFFGCNGLTGVGVVVIWGRGEGTVWVRSIVVCQLSSDNHLVDGQTDRQTDRHEQSNIPPLL</sequence>
<feature type="region of interest" description="Disordered" evidence="1">
    <location>
        <begin position="1"/>
        <end position="21"/>
    </location>
</feature>
<evidence type="ECO:0000313" key="2">
    <source>
        <dbReference type="EMBL" id="KAH3779128.1"/>
    </source>
</evidence>
<organism evidence="2 3">
    <name type="scientific">Dreissena polymorpha</name>
    <name type="common">Zebra mussel</name>
    <name type="synonym">Mytilus polymorpha</name>
    <dbReference type="NCBI Taxonomy" id="45954"/>
    <lineage>
        <taxon>Eukaryota</taxon>
        <taxon>Metazoa</taxon>
        <taxon>Spiralia</taxon>
        <taxon>Lophotrochozoa</taxon>
        <taxon>Mollusca</taxon>
        <taxon>Bivalvia</taxon>
        <taxon>Autobranchia</taxon>
        <taxon>Heteroconchia</taxon>
        <taxon>Euheterodonta</taxon>
        <taxon>Imparidentia</taxon>
        <taxon>Neoheterodontei</taxon>
        <taxon>Myida</taxon>
        <taxon>Dreissenoidea</taxon>
        <taxon>Dreissenidae</taxon>
        <taxon>Dreissena</taxon>
    </lineage>
</organism>
<feature type="compositionally biased region" description="Basic and acidic residues" evidence="1">
    <location>
        <begin position="106"/>
        <end position="116"/>
    </location>
</feature>
<dbReference type="AlphaFoldDB" id="A0A9D4EGY6"/>
<evidence type="ECO:0000313" key="3">
    <source>
        <dbReference type="Proteomes" id="UP000828390"/>
    </source>
</evidence>
<protein>
    <submittedName>
        <fullName evidence="2">Uncharacterized protein</fullName>
    </submittedName>
</protein>
<feature type="region of interest" description="Disordered" evidence="1">
    <location>
        <begin position="102"/>
        <end position="123"/>
    </location>
</feature>
<evidence type="ECO:0000256" key="1">
    <source>
        <dbReference type="SAM" id="MobiDB-lite"/>
    </source>
</evidence>
<proteinExistence type="predicted"/>
<dbReference type="EMBL" id="JAIWYP010000009">
    <property type="protein sequence ID" value="KAH3779128.1"/>
    <property type="molecule type" value="Genomic_DNA"/>
</dbReference>
<reference evidence="2" key="2">
    <citation type="submission" date="2020-11" db="EMBL/GenBank/DDBJ databases">
        <authorList>
            <person name="McCartney M.A."/>
            <person name="Auch B."/>
            <person name="Kono T."/>
            <person name="Mallez S."/>
            <person name="Becker A."/>
            <person name="Gohl D.M."/>
            <person name="Silverstein K.A.T."/>
            <person name="Koren S."/>
            <person name="Bechman K.B."/>
            <person name="Herman A."/>
            <person name="Abrahante J.E."/>
            <person name="Garbe J."/>
        </authorList>
    </citation>
    <scope>NUCLEOTIDE SEQUENCE</scope>
    <source>
        <strain evidence="2">Duluth1</strain>
        <tissue evidence="2">Whole animal</tissue>
    </source>
</reference>
<keyword evidence="3" id="KW-1185">Reference proteome</keyword>
<gene>
    <name evidence="2" type="ORF">DPMN_180607</name>
</gene>
<name>A0A9D4EGY6_DREPO</name>
<accession>A0A9D4EGY6</accession>
<comment type="caution">
    <text evidence="2">The sequence shown here is derived from an EMBL/GenBank/DDBJ whole genome shotgun (WGS) entry which is preliminary data.</text>
</comment>
<reference evidence="2" key="1">
    <citation type="journal article" date="2019" name="bioRxiv">
        <title>The Genome of the Zebra Mussel, Dreissena polymorpha: A Resource for Invasive Species Research.</title>
        <authorList>
            <person name="McCartney M.A."/>
            <person name="Auch B."/>
            <person name="Kono T."/>
            <person name="Mallez S."/>
            <person name="Zhang Y."/>
            <person name="Obille A."/>
            <person name="Becker A."/>
            <person name="Abrahante J.E."/>
            <person name="Garbe J."/>
            <person name="Badalamenti J.P."/>
            <person name="Herman A."/>
            <person name="Mangelson H."/>
            <person name="Liachko I."/>
            <person name="Sullivan S."/>
            <person name="Sone E.D."/>
            <person name="Koren S."/>
            <person name="Silverstein K.A.T."/>
            <person name="Beckman K.B."/>
            <person name="Gohl D.M."/>
        </authorList>
    </citation>
    <scope>NUCLEOTIDE SEQUENCE</scope>
    <source>
        <strain evidence="2">Duluth1</strain>
        <tissue evidence="2">Whole animal</tissue>
    </source>
</reference>
<dbReference type="Proteomes" id="UP000828390">
    <property type="component" value="Unassembled WGS sequence"/>
</dbReference>